<dbReference type="VEuPathDB" id="TrichDB:TRFO_37844"/>
<evidence type="ECO:0000256" key="1">
    <source>
        <dbReference type="ARBA" id="ARBA00022737"/>
    </source>
</evidence>
<dbReference type="PANTHER" id="PTHR45614:SF253">
    <property type="entry name" value="CHROMOSOME UNDETERMINED SCAFFOLD_38, WHOLE GENOME SHOTGUN SEQUENCE"/>
    <property type="match status" value="1"/>
</dbReference>
<evidence type="ECO:0000259" key="3">
    <source>
        <dbReference type="PROSITE" id="PS50090"/>
    </source>
</evidence>
<protein>
    <submittedName>
        <fullName evidence="5">Myb-like DNA-binding domain containing protein</fullName>
    </submittedName>
</protein>
<dbReference type="InterPro" id="IPR009057">
    <property type="entry name" value="Homeodomain-like_sf"/>
</dbReference>
<organism evidence="5 6">
    <name type="scientific">Tritrichomonas foetus</name>
    <dbReference type="NCBI Taxonomy" id="1144522"/>
    <lineage>
        <taxon>Eukaryota</taxon>
        <taxon>Metamonada</taxon>
        <taxon>Parabasalia</taxon>
        <taxon>Tritrichomonadida</taxon>
        <taxon>Tritrichomonadidae</taxon>
        <taxon>Tritrichomonas</taxon>
    </lineage>
</organism>
<dbReference type="InterPro" id="IPR017930">
    <property type="entry name" value="Myb_dom"/>
</dbReference>
<dbReference type="Proteomes" id="UP000179807">
    <property type="component" value="Unassembled WGS sequence"/>
</dbReference>
<dbReference type="PROSITE" id="PS50090">
    <property type="entry name" value="MYB_LIKE"/>
    <property type="match status" value="2"/>
</dbReference>
<evidence type="ECO:0000259" key="4">
    <source>
        <dbReference type="PROSITE" id="PS51294"/>
    </source>
</evidence>
<dbReference type="OrthoDB" id="2143914at2759"/>
<evidence type="ECO:0000313" key="6">
    <source>
        <dbReference type="Proteomes" id="UP000179807"/>
    </source>
</evidence>
<feature type="domain" description="HTH myb-type" evidence="4">
    <location>
        <begin position="74"/>
        <end position="124"/>
    </location>
</feature>
<accession>A0A1J4J9Y5</accession>
<dbReference type="SMART" id="SM00717">
    <property type="entry name" value="SANT"/>
    <property type="match status" value="2"/>
</dbReference>
<sequence length="188" mass="23268">MTDLPSHLQEIKRPRKNPIFKQHFKWTPQEDLELIELVKRFGDDNWRYLAKSMNGRNSRQCRERWQYYLNPNLKKDEWTEDEDNLILSKFIELGPRWMQIAKFFEHRTDAMIKNRYHVLQRIMKKEKEIHNNDVISQKKEDTEDYNELDKTDEYFFCDNFEQLIHFEISDSEDPYLWDTFDDCNFMQI</sequence>
<dbReference type="GO" id="GO:0005634">
    <property type="term" value="C:nucleus"/>
    <property type="evidence" value="ECO:0007669"/>
    <property type="project" value="TreeGrafter"/>
</dbReference>
<comment type="caution">
    <text evidence="5">The sequence shown here is derived from an EMBL/GenBank/DDBJ whole genome shotgun (WGS) entry which is preliminary data.</text>
</comment>
<gene>
    <name evidence="5" type="ORF">TRFO_37844</name>
</gene>
<keyword evidence="6" id="KW-1185">Reference proteome</keyword>
<feature type="domain" description="Myb-like" evidence="3">
    <location>
        <begin position="70"/>
        <end position="120"/>
    </location>
</feature>
<evidence type="ECO:0000256" key="2">
    <source>
        <dbReference type="ARBA" id="ARBA00023125"/>
    </source>
</evidence>
<dbReference type="InterPro" id="IPR050560">
    <property type="entry name" value="MYB_TF"/>
</dbReference>
<dbReference type="PANTHER" id="PTHR45614">
    <property type="entry name" value="MYB PROTEIN-RELATED"/>
    <property type="match status" value="1"/>
</dbReference>
<dbReference type="GO" id="GO:0000978">
    <property type="term" value="F:RNA polymerase II cis-regulatory region sequence-specific DNA binding"/>
    <property type="evidence" value="ECO:0007669"/>
    <property type="project" value="TreeGrafter"/>
</dbReference>
<keyword evidence="2" id="KW-0238">DNA-binding</keyword>
<dbReference type="GeneID" id="94846377"/>
<dbReference type="Pfam" id="PF13921">
    <property type="entry name" value="Myb_DNA-bind_6"/>
    <property type="match status" value="1"/>
</dbReference>
<dbReference type="EMBL" id="MLAK01001205">
    <property type="protein sequence ID" value="OHS96002.1"/>
    <property type="molecule type" value="Genomic_DNA"/>
</dbReference>
<proteinExistence type="predicted"/>
<dbReference type="Gene3D" id="1.10.10.60">
    <property type="entry name" value="Homeodomain-like"/>
    <property type="match status" value="2"/>
</dbReference>
<dbReference type="SUPFAM" id="SSF46689">
    <property type="entry name" value="Homeodomain-like"/>
    <property type="match status" value="1"/>
</dbReference>
<dbReference type="RefSeq" id="XP_068349139.1">
    <property type="nucleotide sequence ID" value="XM_068511673.1"/>
</dbReference>
<dbReference type="FunFam" id="1.10.10.60:FF:000010">
    <property type="entry name" value="Transcriptional activator Myb isoform A"/>
    <property type="match status" value="1"/>
</dbReference>
<reference evidence="5" key="1">
    <citation type="submission" date="2016-10" db="EMBL/GenBank/DDBJ databases">
        <authorList>
            <person name="Benchimol M."/>
            <person name="Almeida L.G."/>
            <person name="Vasconcelos A.T."/>
            <person name="Perreira-Neves A."/>
            <person name="Rosa I.A."/>
            <person name="Tasca T."/>
            <person name="Bogo M.R."/>
            <person name="de Souza W."/>
        </authorList>
    </citation>
    <scope>NUCLEOTIDE SEQUENCE [LARGE SCALE GENOMIC DNA]</scope>
    <source>
        <strain evidence="5">K</strain>
    </source>
</reference>
<dbReference type="InterPro" id="IPR001005">
    <property type="entry name" value="SANT/Myb"/>
</dbReference>
<feature type="domain" description="Myb-like" evidence="3">
    <location>
        <begin position="25"/>
        <end position="69"/>
    </location>
</feature>
<evidence type="ECO:0000313" key="5">
    <source>
        <dbReference type="EMBL" id="OHS96002.1"/>
    </source>
</evidence>
<dbReference type="CDD" id="cd00167">
    <property type="entry name" value="SANT"/>
    <property type="match status" value="2"/>
</dbReference>
<dbReference type="PROSITE" id="PS51294">
    <property type="entry name" value="HTH_MYB"/>
    <property type="match status" value="2"/>
</dbReference>
<dbReference type="GO" id="GO:0000981">
    <property type="term" value="F:DNA-binding transcription factor activity, RNA polymerase II-specific"/>
    <property type="evidence" value="ECO:0007669"/>
    <property type="project" value="TreeGrafter"/>
</dbReference>
<feature type="domain" description="HTH myb-type" evidence="4">
    <location>
        <begin position="25"/>
        <end position="73"/>
    </location>
</feature>
<dbReference type="AlphaFoldDB" id="A0A1J4J9Y5"/>
<name>A0A1J4J9Y5_9EUKA</name>
<keyword evidence="1" id="KW-0677">Repeat</keyword>